<name>A0A8H5FRC2_9AGAR</name>
<feature type="transmembrane region" description="Helical" evidence="1">
    <location>
        <begin position="20"/>
        <end position="38"/>
    </location>
</feature>
<sequence>MAPPLPGNAPLVLGPPLVGATLNWFFYGVLVVQYFLYLDNSHKDKMWLRAVVHFLFFLDTAQSILIARDMFSWYVYNFGGSEVFFELSVLGIDGPLLDSMIILTAQLVYCWRLWVLGGWKTLPGVTAVLAFISGITGTCVGLIVQIDGAESDQFNSVQELRLFSGVAADILIACSMAYLVCLELSFRQDLCGSSGLSFLEAPKIPEAKIIPDNYAYDKTNSDTNIGDECPDQ</sequence>
<evidence type="ECO:0000313" key="3">
    <source>
        <dbReference type="Proteomes" id="UP000559027"/>
    </source>
</evidence>
<feature type="transmembrane region" description="Helical" evidence="1">
    <location>
        <begin position="127"/>
        <end position="146"/>
    </location>
</feature>
<keyword evidence="3" id="KW-1185">Reference proteome</keyword>
<feature type="transmembrane region" description="Helical" evidence="1">
    <location>
        <begin position="166"/>
        <end position="186"/>
    </location>
</feature>
<reference evidence="2 3" key="1">
    <citation type="journal article" date="2020" name="ISME J.">
        <title>Uncovering the hidden diversity of litter-decomposition mechanisms in mushroom-forming fungi.</title>
        <authorList>
            <person name="Floudas D."/>
            <person name="Bentzer J."/>
            <person name="Ahren D."/>
            <person name="Johansson T."/>
            <person name="Persson P."/>
            <person name="Tunlid A."/>
        </authorList>
    </citation>
    <scope>NUCLEOTIDE SEQUENCE [LARGE SCALE GENOMIC DNA]</scope>
    <source>
        <strain evidence="2 3">CBS 146.42</strain>
    </source>
</reference>
<gene>
    <name evidence="2" type="ORF">D9756_010917</name>
</gene>
<accession>A0A8H5FRC2</accession>
<evidence type="ECO:0000256" key="1">
    <source>
        <dbReference type="SAM" id="Phobius"/>
    </source>
</evidence>
<feature type="transmembrane region" description="Helical" evidence="1">
    <location>
        <begin position="50"/>
        <end position="76"/>
    </location>
</feature>
<evidence type="ECO:0000313" key="2">
    <source>
        <dbReference type="EMBL" id="KAF5345957.1"/>
    </source>
</evidence>
<protein>
    <submittedName>
        <fullName evidence="2">Uncharacterized protein</fullName>
    </submittedName>
</protein>
<dbReference type="OrthoDB" id="2953893at2759"/>
<keyword evidence="1" id="KW-0812">Transmembrane</keyword>
<organism evidence="2 3">
    <name type="scientific">Leucocoprinus leucothites</name>
    <dbReference type="NCBI Taxonomy" id="201217"/>
    <lineage>
        <taxon>Eukaryota</taxon>
        <taxon>Fungi</taxon>
        <taxon>Dikarya</taxon>
        <taxon>Basidiomycota</taxon>
        <taxon>Agaricomycotina</taxon>
        <taxon>Agaricomycetes</taxon>
        <taxon>Agaricomycetidae</taxon>
        <taxon>Agaricales</taxon>
        <taxon>Agaricineae</taxon>
        <taxon>Agaricaceae</taxon>
        <taxon>Leucocoprinus</taxon>
    </lineage>
</organism>
<comment type="caution">
    <text evidence="2">The sequence shown here is derived from an EMBL/GenBank/DDBJ whole genome shotgun (WGS) entry which is preliminary data.</text>
</comment>
<dbReference type="PANTHER" id="PTHR40465">
    <property type="entry name" value="CHROMOSOME 1, WHOLE GENOME SHOTGUN SEQUENCE"/>
    <property type="match status" value="1"/>
</dbReference>
<feature type="transmembrane region" description="Helical" evidence="1">
    <location>
        <begin position="96"/>
        <end position="115"/>
    </location>
</feature>
<dbReference type="PANTHER" id="PTHR40465:SF1">
    <property type="entry name" value="DUF6534 DOMAIN-CONTAINING PROTEIN"/>
    <property type="match status" value="1"/>
</dbReference>
<keyword evidence="1" id="KW-0472">Membrane</keyword>
<keyword evidence="1" id="KW-1133">Transmembrane helix</keyword>
<dbReference type="EMBL" id="JAACJO010000037">
    <property type="protein sequence ID" value="KAF5345957.1"/>
    <property type="molecule type" value="Genomic_DNA"/>
</dbReference>
<proteinExistence type="predicted"/>
<dbReference type="AlphaFoldDB" id="A0A8H5FRC2"/>
<dbReference type="Proteomes" id="UP000559027">
    <property type="component" value="Unassembled WGS sequence"/>
</dbReference>